<keyword evidence="2" id="KW-1003">Cell membrane</keyword>
<comment type="subcellular location">
    <subcellularLocation>
        <location evidence="1">Cell membrane</location>
        <topology evidence="1">Multi-pass membrane protein</topology>
    </subcellularLocation>
</comment>
<evidence type="ECO:0000256" key="4">
    <source>
        <dbReference type="ARBA" id="ARBA00022989"/>
    </source>
</evidence>
<sequence length="169" mass="19876">MLENNILGVRSDLSMKYKNEIVIISIITILILFLKLVNVFQIENGLGYPFTIVLMIICFSLVTIFIQKNIDKNYRINKLNYQNLNILKYISSILIIVLHLRPFFNFSNELDLAFNNIITRICVPIFFIITGYFVAKKEKENKNYIKEYIKKTIPLYLIWSLLYIPVIIG</sequence>
<evidence type="ECO:0000313" key="8">
    <source>
        <dbReference type="EMBL" id="EKC46171.1"/>
    </source>
</evidence>
<dbReference type="EMBL" id="AJWZ01011199">
    <property type="protein sequence ID" value="EKC46171.1"/>
    <property type="molecule type" value="Genomic_DNA"/>
</dbReference>
<keyword evidence="3 6" id="KW-0812">Transmembrane</keyword>
<dbReference type="GO" id="GO:0005886">
    <property type="term" value="C:plasma membrane"/>
    <property type="evidence" value="ECO:0007669"/>
    <property type="project" value="UniProtKB-SubCell"/>
</dbReference>
<dbReference type="PANTHER" id="PTHR40074">
    <property type="entry name" value="O-ACETYLTRANSFERASE WECH"/>
    <property type="match status" value="1"/>
</dbReference>
<keyword evidence="8" id="KW-0012">Acyltransferase</keyword>
<feature type="transmembrane region" description="Helical" evidence="6">
    <location>
        <begin position="117"/>
        <end position="136"/>
    </location>
</feature>
<keyword evidence="5 6" id="KW-0472">Membrane</keyword>
<evidence type="ECO:0000259" key="7">
    <source>
        <dbReference type="Pfam" id="PF01757"/>
    </source>
</evidence>
<keyword evidence="8" id="KW-0808">Transferase</keyword>
<feature type="transmembrane region" description="Helical" evidence="6">
    <location>
        <begin position="21"/>
        <end position="40"/>
    </location>
</feature>
<keyword evidence="4 6" id="KW-1133">Transmembrane helix</keyword>
<gene>
    <name evidence="8" type="ORF">OBE_16413</name>
</gene>
<evidence type="ECO:0000256" key="6">
    <source>
        <dbReference type="SAM" id="Phobius"/>
    </source>
</evidence>
<protein>
    <submittedName>
        <fullName evidence="8">Acyltransferase family</fullName>
    </submittedName>
</protein>
<name>K1SFI2_9ZZZZ</name>
<dbReference type="GO" id="GO:0009246">
    <property type="term" value="P:enterobacterial common antigen biosynthetic process"/>
    <property type="evidence" value="ECO:0007669"/>
    <property type="project" value="TreeGrafter"/>
</dbReference>
<evidence type="ECO:0000256" key="5">
    <source>
        <dbReference type="ARBA" id="ARBA00023136"/>
    </source>
</evidence>
<feature type="transmembrane region" description="Helical" evidence="6">
    <location>
        <begin position="148"/>
        <end position="168"/>
    </location>
</feature>
<feature type="transmembrane region" description="Helical" evidence="6">
    <location>
        <begin position="86"/>
        <end position="105"/>
    </location>
</feature>
<organism evidence="8">
    <name type="scientific">human gut metagenome</name>
    <dbReference type="NCBI Taxonomy" id="408170"/>
    <lineage>
        <taxon>unclassified sequences</taxon>
        <taxon>metagenomes</taxon>
        <taxon>organismal metagenomes</taxon>
    </lineage>
</organism>
<feature type="non-terminal residue" evidence="8">
    <location>
        <position position="169"/>
    </location>
</feature>
<feature type="domain" description="Acyltransferase 3" evidence="7">
    <location>
        <begin position="82"/>
        <end position="166"/>
    </location>
</feature>
<proteinExistence type="predicted"/>
<dbReference type="AlphaFoldDB" id="K1SFI2"/>
<comment type="caution">
    <text evidence="8">The sequence shown here is derived from an EMBL/GenBank/DDBJ whole genome shotgun (WGS) entry which is preliminary data.</text>
</comment>
<evidence type="ECO:0000256" key="1">
    <source>
        <dbReference type="ARBA" id="ARBA00004651"/>
    </source>
</evidence>
<reference evidence="8" key="1">
    <citation type="journal article" date="2013" name="Environ. Microbiol.">
        <title>Microbiota from the distal guts of lean and obese adolescents exhibit partial functional redundancy besides clear differences in community structure.</title>
        <authorList>
            <person name="Ferrer M."/>
            <person name="Ruiz A."/>
            <person name="Lanza F."/>
            <person name="Haange S.B."/>
            <person name="Oberbach A."/>
            <person name="Till H."/>
            <person name="Bargiela R."/>
            <person name="Campoy C."/>
            <person name="Segura M.T."/>
            <person name="Richter M."/>
            <person name="von Bergen M."/>
            <person name="Seifert J."/>
            <person name="Suarez A."/>
        </authorList>
    </citation>
    <scope>NUCLEOTIDE SEQUENCE</scope>
</reference>
<dbReference type="PANTHER" id="PTHR40074:SF2">
    <property type="entry name" value="O-ACETYLTRANSFERASE WECH"/>
    <property type="match status" value="1"/>
</dbReference>
<accession>K1SFI2</accession>
<dbReference type="GO" id="GO:0016413">
    <property type="term" value="F:O-acetyltransferase activity"/>
    <property type="evidence" value="ECO:0007669"/>
    <property type="project" value="TreeGrafter"/>
</dbReference>
<feature type="transmembrane region" description="Helical" evidence="6">
    <location>
        <begin position="46"/>
        <end position="66"/>
    </location>
</feature>
<dbReference type="InterPro" id="IPR002656">
    <property type="entry name" value="Acyl_transf_3_dom"/>
</dbReference>
<evidence type="ECO:0000256" key="3">
    <source>
        <dbReference type="ARBA" id="ARBA00022692"/>
    </source>
</evidence>
<dbReference type="Pfam" id="PF01757">
    <property type="entry name" value="Acyl_transf_3"/>
    <property type="match status" value="1"/>
</dbReference>
<evidence type="ECO:0000256" key="2">
    <source>
        <dbReference type="ARBA" id="ARBA00022475"/>
    </source>
</evidence>